<dbReference type="Gene3D" id="3.40.1550.10">
    <property type="entry name" value="CheC-like"/>
    <property type="match status" value="1"/>
</dbReference>
<organism evidence="2 3">
    <name type="scientific">Candidatus Endobugula sertula</name>
    <name type="common">Bugula neritina bacterial symbiont</name>
    <dbReference type="NCBI Taxonomy" id="62101"/>
    <lineage>
        <taxon>Bacteria</taxon>
        <taxon>Pseudomonadati</taxon>
        <taxon>Pseudomonadota</taxon>
        <taxon>Gammaproteobacteria</taxon>
        <taxon>Cellvibrionales</taxon>
        <taxon>Cellvibrionaceae</taxon>
        <taxon>Candidatus Endobugula</taxon>
    </lineage>
</organism>
<dbReference type="InterPro" id="IPR028976">
    <property type="entry name" value="CheC-like_sf"/>
</dbReference>
<gene>
    <name evidence="2" type="ORF">AB835_02410</name>
</gene>
<dbReference type="CDD" id="cd17910">
    <property type="entry name" value="CheC_ClassII"/>
    <property type="match status" value="1"/>
</dbReference>
<evidence type="ECO:0008006" key="4">
    <source>
        <dbReference type="Google" id="ProtNLM"/>
    </source>
</evidence>
<reference evidence="2 3" key="1">
    <citation type="journal article" date="2016" name="Appl. Environ. Microbiol.">
        <title>Lack of Overt Genome Reduction in the Bryostatin-Producing Bryozoan Symbiont "Candidatus Endobugula sertula".</title>
        <authorList>
            <person name="Miller I.J."/>
            <person name="Vanee N."/>
            <person name="Fong S.S."/>
            <person name="Lim-Fong G.E."/>
            <person name="Kwan J.C."/>
        </authorList>
    </citation>
    <scope>NUCLEOTIDE SEQUENCE [LARGE SCALE GENOMIC DNA]</scope>
    <source>
        <strain evidence="2">AB1-4</strain>
    </source>
</reference>
<dbReference type="Proteomes" id="UP000242502">
    <property type="component" value="Unassembled WGS sequence"/>
</dbReference>
<keyword evidence="1" id="KW-0145">Chemotaxis</keyword>
<dbReference type="EMBL" id="MDLC01000005">
    <property type="protein sequence ID" value="ODS24737.1"/>
    <property type="molecule type" value="Genomic_DNA"/>
</dbReference>
<dbReference type="STRING" id="62101.AB835_02410"/>
<evidence type="ECO:0000313" key="3">
    <source>
        <dbReference type="Proteomes" id="UP000242502"/>
    </source>
</evidence>
<sequence>MSLTLPLSEDQRDCLQEITNVAMGAAAESLASFTDAFVHLPIPCIRCVDSTSFIESLKQIEGYESLSSVSQMFKFSGLNCYALIVINDESIGDLARCTGRSLEDDEGIKTLLQDLCETINDTCFDRLGEIIENPVETGLPMINSMHVPLESIQMDVIANSHQLVSVEINYHIENNPFNCDLLLLFPEDTLDELIRVLNGLL</sequence>
<dbReference type="SUPFAM" id="SSF103039">
    <property type="entry name" value="CheC-like"/>
    <property type="match status" value="1"/>
</dbReference>
<dbReference type="AlphaFoldDB" id="A0A1D2QT38"/>
<protein>
    <recommendedName>
        <fullName evidence="4">Chemotaxis protein CheC</fullName>
    </recommendedName>
</protein>
<evidence type="ECO:0000256" key="1">
    <source>
        <dbReference type="ARBA" id="ARBA00022500"/>
    </source>
</evidence>
<evidence type="ECO:0000313" key="2">
    <source>
        <dbReference type="EMBL" id="ODS24737.1"/>
    </source>
</evidence>
<proteinExistence type="predicted"/>
<name>A0A1D2QT38_9GAMM</name>
<comment type="caution">
    <text evidence="2">The sequence shown here is derived from an EMBL/GenBank/DDBJ whole genome shotgun (WGS) entry which is preliminary data.</text>
</comment>
<accession>A0A1D2QT38</accession>
<dbReference type="GO" id="GO:0006935">
    <property type="term" value="P:chemotaxis"/>
    <property type="evidence" value="ECO:0007669"/>
    <property type="project" value="UniProtKB-KW"/>
</dbReference>